<evidence type="ECO:0000259" key="3">
    <source>
        <dbReference type="Pfam" id="PF05532"/>
    </source>
</evidence>
<comment type="caution">
    <text evidence="4">The sequence shown here is derived from an EMBL/GenBank/DDBJ whole genome shotgun (WGS) entry which is preliminary data.</text>
</comment>
<gene>
    <name evidence="4" type="ORF">IM787_16095</name>
</gene>
<dbReference type="InterPro" id="IPR008462">
    <property type="entry name" value="CsbD"/>
</dbReference>
<dbReference type="EMBL" id="JADDIV010000004">
    <property type="protein sequence ID" value="MBE7369086.1"/>
    <property type="molecule type" value="Genomic_DNA"/>
</dbReference>
<protein>
    <submittedName>
        <fullName evidence="4">CsbD family protein</fullName>
    </submittedName>
</protein>
<sequence length="86" mass="10094">MNQDRIQGRWKQLKGKVKEQWGKLTDDDLDVIAGRRDQLLGRIQQRHGLAKDEADRQVTDWERTSPDHRLDDDRPQVRPGRQGGPR</sequence>
<dbReference type="PANTHER" id="PTHR34977">
    <property type="entry name" value="UPF0337 PROTEIN YJBJ"/>
    <property type="match status" value="1"/>
</dbReference>
<evidence type="ECO:0000313" key="5">
    <source>
        <dbReference type="Proteomes" id="UP000806285"/>
    </source>
</evidence>
<feature type="region of interest" description="Disordered" evidence="2">
    <location>
        <begin position="47"/>
        <end position="86"/>
    </location>
</feature>
<dbReference type="InterPro" id="IPR050423">
    <property type="entry name" value="UPF0337_stress_rsp"/>
</dbReference>
<dbReference type="Gene3D" id="1.10.1470.10">
    <property type="entry name" value="YjbJ"/>
    <property type="match status" value="1"/>
</dbReference>
<organism evidence="4 5">
    <name type="scientific">Ramlibacter pallidus</name>
    <dbReference type="NCBI Taxonomy" id="2780087"/>
    <lineage>
        <taxon>Bacteria</taxon>
        <taxon>Pseudomonadati</taxon>
        <taxon>Pseudomonadota</taxon>
        <taxon>Betaproteobacteria</taxon>
        <taxon>Burkholderiales</taxon>
        <taxon>Comamonadaceae</taxon>
        <taxon>Ramlibacter</taxon>
    </lineage>
</organism>
<dbReference type="Proteomes" id="UP000806285">
    <property type="component" value="Unassembled WGS sequence"/>
</dbReference>
<keyword evidence="5" id="KW-1185">Reference proteome</keyword>
<dbReference type="InterPro" id="IPR036629">
    <property type="entry name" value="YjbJ_sf"/>
</dbReference>
<accession>A0ABR9S6E3</accession>
<comment type="similarity">
    <text evidence="1">Belongs to the UPF0337 (CsbD) family.</text>
</comment>
<dbReference type="Pfam" id="PF05532">
    <property type="entry name" value="CsbD"/>
    <property type="match status" value="1"/>
</dbReference>
<feature type="compositionally biased region" description="Basic and acidic residues" evidence="2">
    <location>
        <begin position="49"/>
        <end position="76"/>
    </location>
</feature>
<dbReference type="SUPFAM" id="SSF69047">
    <property type="entry name" value="Hypothetical protein YjbJ"/>
    <property type="match status" value="1"/>
</dbReference>
<proteinExistence type="inferred from homology"/>
<feature type="domain" description="CsbD-like" evidence="3">
    <location>
        <begin position="4"/>
        <end position="55"/>
    </location>
</feature>
<dbReference type="PANTHER" id="PTHR34977:SF1">
    <property type="entry name" value="UPF0337 PROTEIN YJBJ"/>
    <property type="match status" value="1"/>
</dbReference>
<evidence type="ECO:0000313" key="4">
    <source>
        <dbReference type="EMBL" id="MBE7369086.1"/>
    </source>
</evidence>
<evidence type="ECO:0000256" key="2">
    <source>
        <dbReference type="SAM" id="MobiDB-lite"/>
    </source>
</evidence>
<reference evidence="4 5" key="1">
    <citation type="submission" date="2020-10" db="EMBL/GenBank/DDBJ databases">
        <title>Ramlibacter sp. HM2 16S ribosomal RNA gene Genome sequencing and assembly.</title>
        <authorList>
            <person name="Kang M."/>
        </authorList>
    </citation>
    <scope>NUCLEOTIDE SEQUENCE [LARGE SCALE GENOMIC DNA]</scope>
    <source>
        <strain evidence="4 5">HM2</strain>
    </source>
</reference>
<evidence type="ECO:0000256" key="1">
    <source>
        <dbReference type="ARBA" id="ARBA00009129"/>
    </source>
</evidence>
<dbReference type="RefSeq" id="WP_193677693.1">
    <property type="nucleotide sequence ID" value="NZ_JADDIV010000004.1"/>
</dbReference>
<name>A0ABR9S6E3_9BURK</name>